<keyword evidence="5 6" id="KW-0472">Membrane</keyword>
<keyword evidence="8" id="KW-1185">Reference proteome</keyword>
<evidence type="ECO:0000256" key="3">
    <source>
        <dbReference type="ARBA" id="ARBA00022692"/>
    </source>
</evidence>
<dbReference type="Proteomes" id="UP000198744">
    <property type="component" value="Unassembled WGS sequence"/>
</dbReference>
<evidence type="ECO:0000256" key="4">
    <source>
        <dbReference type="ARBA" id="ARBA00022989"/>
    </source>
</evidence>
<organism evidence="7 8">
    <name type="scientific">Syntrophus gentianae</name>
    <dbReference type="NCBI Taxonomy" id="43775"/>
    <lineage>
        <taxon>Bacteria</taxon>
        <taxon>Pseudomonadati</taxon>
        <taxon>Thermodesulfobacteriota</taxon>
        <taxon>Syntrophia</taxon>
        <taxon>Syntrophales</taxon>
        <taxon>Syntrophaceae</taxon>
        <taxon>Syntrophus</taxon>
    </lineage>
</organism>
<dbReference type="GO" id="GO:0005886">
    <property type="term" value="C:plasma membrane"/>
    <property type="evidence" value="ECO:0007669"/>
    <property type="project" value="UniProtKB-SubCell"/>
</dbReference>
<protein>
    <submittedName>
        <fullName evidence="7">Virulence factor BrkB</fullName>
    </submittedName>
</protein>
<dbReference type="Pfam" id="PF03631">
    <property type="entry name" value="Virul_fac_BrkB"/>
    <property type="match status" value="1"/>
</dbReference>
<accession>A0A1H7XUE8</accession>
<evidence type="ECO:0000313" key="8">
    <source>
        <dbReference type="Proteomes" id="UP000198744"/>
    </source>
</evidence>
<dbReference type="AlphaFoldDB" id="A0A1H7XUE8"/>
<dbReference type="PANTHER" id="PTHR30213">
    <property type="entry name" value="INNER MEMBRANE PROTEIN YHJD"/>
    <property type="match status" value="1"/>
</dbReference>
<evidence type="ECO:0000256" key="2">
    <source>
        <dbReference type="ARBA" id="ARBA00022475"/>
    </source>
</evidence>
<dbReference type="InterPro" id="IPR017039">
    <property type="entry name" value="Virul_fac_BrkB"/>
</dbReference>
<evidence type="ECO:0000313" key="7">
    <source>
        <dbReference type="EMBL" id="SEM36768.1"/>
    </source>
</evidence>
<evidence type="ECO:0000256" key="6">
    <source>
        <dbReference type="SAM" id="Phobius"/>
    </source>
</evidence>
<evidence type="ECO:0000256" key="1">
    <source>
        <dbReference type="ARBA" id="ARBA00004651"/>
    </source>
</evidence>
<proteinExistence type="predicted"/>
<evidence type="ECO:0000256" key="5">
    <source>
        <dbReference type="ARBA" id="ARBA00023136"/>
    </source>
</evidence>
<dbReference type="STRING" id="43775.SAMN04489760_11211"/>
<keyword evidence="3 6" id="KW-0812">Transmembrane</keyword>
<dbReference type="EMBL" id="FOBS01000012">
    <property type="protein sequence ID" value="SEM36768.1"/>
    <property type="molecule type" value="Genomic_DNA"/>
</dbReference>
<keyword evidence="2" id="KW-1003">Cell membrane</keyword>
<sequence length="93" mass="10397">MPVRHVIFRHALIGGLTAAVLWEISRRVLVWYYKAVSMVNVIYGSITTTVIALLCIEVVAVILLLGAQVIAELENTPPPRNLTRIKNLLTIIY</sequence>
<dbReference type="PANTHER" id="PTHR30213:SF0">
    <property type="entry name" value="UPF0761 MEMBRANE PROTEIN YIHY"/>
    <property type="match status" value="1"/>
</dbReference>
<comment type="subcellular location">
    <subcellularLocation>
        <location evidence="1">Cell membrane</location>
        <topology evidence="1">Multi-pass membrane protein</topology>
    </subcellularLocation>
</comment>
<keyword evidence="4 6" id="KW-1133">Transmembrane helix</keyword>
<gene>
    <name evidence="7" type="ORF">SAMN04489760_11211</name>
</gene>
<name>A0A1H7XUE8_9BACT</name>
<reference evidence="7 8" key="1">
    <citation type="submission" date="2016-10" db="EMBL/GenBank/DDBJ databases">
        <authorList>
            <person name="de Groot N.N."/>
        </authorList>
    </citation>
    <scope>NUCLEOTIDE SEQUENCE [LARGE SCALE GENOMIC DNA]</scope>
    <source>
        <strain evidence="7 8">DSM 8423</strain>
    </source>
</reference>
<feature type="transmembrane region" description="Helical" evidence="6">
    <location>
        <begin position="42"/>
        <end position="65"/>
    </location>
</feature>